<dbReference type="InterPro" id="IPR037653">
    <property type="entry name" value="Cbp6"/>
</dbReference>
<proteinExistence type="predicted"/>
<protein>
    <submittedName>
        <fullName evidence="2">Uncharacterized protein</fullName>
    </submittedName>
</protein>
<dbReference type="EMBL" id="JANBPU010000006">
    <property type="protein sequence ID" value="KAJ1921230.1"/>
    <property type="molecule type" value="Genomic_DNA"/>
</dbReference>
<reference evidence="2" key="1">
    <citation type="submission" date="2022-07" db="EMBL/GenBank/DDBJ databases">
        <title>Phylogenomic reconstructions and comparative analyses of Kickxellomycotina fungi.</title>
        <authorList>
            <person name="Reynolds N.K."/>
            <person name="Stajich J.E."/>
            <person name="Barry K."/>
            <person name="Grigoriev I.V."/>
            <person name="Crous P."/>
            <person name="Smith M.E."/>
        </authorList>
    </citation>
    <scope>NUCLEOTIDE SEQUENCE</scope>
    <source>
        <strain evidence="2">NBRC 100468</strain>
    </source>
</reference>
<evidence type="ECO:0000256" key="1">
    <source>
        <dbReference type="SAM" id="Coils"/>
    </source>
</evidence>
<feature type="coiled-coil region" evidence="1">
    <location>
        <begin position="33"/>
        <end position="60"/>
    </location>
</feature>
<evidence type="ECO:0000313" key="3">
    <source>
        <dbReference type="Proteomes" id="UP001150538"/>
    </source>
</evidence>
<keyword evidence="3" id="KW-1185">Reference proteome</keyword>
<dbReference type="Proteomes" id="UP001150538">
    <property type="component" value="Unassembled WGS sequence"/>
</dbReference>
<evidence type="ECO:0000313" key="2">
    <source>
        <dbReference type="EMBL" id="KAJ1921230.1"/>
    </source>
</evidence>
<dbReference type="OrthoDB" id="2107880at2759"/>
<sequence length="112" mass="13061">MRVVERWPADKLRPTHCFKTILGGYVQREFQANQKAVVNKEALANRLKRAEVNLAALDRIVSNEAMKKYPLPSRLRHPVEKPKYYDELIKAIDDTANRKEQPKGLFKRLFGK</sequence>
<accession>A0A9W8AB62</accession>
<name>A0A9W8AB62_9FUNG</name>
<dbReference type="GO" id="GO:0043022">
    <property type="term" value="F:ribosome binding"/>
    <property type="evidence" value="ECO:0007669"/>
    <property type="project" value="InterPro"/>
</dbReference>
<organism evidence="2 3">
    <name type="scientific">Mycoemilia scoparia</name>
    <dbReference type="NCBI Taxonomy" id="417184"/>
    <lineage>
        <taxon>Eukaryota</taxon>
        <taxon>Fungi</taxon>
        <taxon>Fungi incertae sedis</taxon>
        <taxon>Zoopagomycota</taxon>
        <taxon>Kickxellomycotina</taxon>
        <taxon>Kickxellomycetes</taxon>
        <taxon>Kickxellales</taxon>
        <taxon>Kickxellaceae</taxon>
        <taxon>Mycoemilia</taxon>
    </lineage>
</organism>
<dbReference type="PANTHER" id="PTHR28250">
    <property type="entry name" value="CYTOCHROME B PRE-MRNA-PROCESSING PROTEIN 6"/>
    <property type="match status" value="1"/>
</dbReference>
<dbReference type="Pfam" id="PF20180">
    <property type="entry name" value="UQCC2_CBP6"/>
    <property type="match status" value="1"/>
</dbReference>
<comment type="caution">
    <text evidence="2">The sequence shown here is derived from an EMBL/GenBank/DDBJ whole genome shotgun (WGS) entry which is preliminary data.</text>
</comment>
<dbReference type="AlphaFoldDB" id="A0A9W8AB62"/>
<gene>
    <name evidence="2" type="ORF">H4219_000829</name>
</gene>
<keyword evidence="1" id="KW-0175">Coiled coil</keyword>
<dbReference type="PANTHER" id="PTHR28250:SF1">
    <property type="entry name" value="CYTOCHROME B PRE-MRNA-PROCESSING PROTEIN 6"/>
    <property type="match status" value="1"/>
</dbReference>
<dbReference type="GO" id="GO:0034551">
    <property type="term" value="P:mitochondrial respiratory chain complex III assembly"/>
    <property type="evidence" value="ECO:0007669"/>
    <property type="project" value="TreeGrafter"/>
</dbReference>
<dbReference type="GO" id="GO:0061671">
    <property type="term" value="C:Cbp3p-Cbp6 complex"/>
    <property type="evidence" value="ECO:0007669"/>
    <property type="project" value="InterPro"/>
</dbReference>